<dbReference type="EC" id="2.1.1.148" evidence="1"/>
<reference evidence="2 3" key="1">
    <citation type="submission" date="2018-06" db="EMBL/GenBank/DDBJ databases">
        <authorList>
            <consortium name="Pathogen Informatics"/>
            <person name="Doyle S."/>
        </authorList>
    </citation>
    <scope>NUCLEOTIDE SEQUENCE [LARGE SCALE GENOMIC DNA]</scope>
    <source>
        <strain evidence="2 3">NCTC13102</strain>
    </source>
</reference>
<dbReference type="EMBL" id="UAWL01000006">
    <property type="protein sequence ID" value="SQB99150.1"/>
    <property type="molecule type" value="Genomic_DNA"/>
</dbReference>
<dbReference type="AlphaFoldDB" id="A0A2X3DLT5"/>
<feature type="active site" description="Involved in ionization of N3 of dUMP, leading to its activation" evidence="1">
    <location>
        <position position="168"/>
    </location>
</feature>
<gene>
    <name evidence="1 2" type="primary">thyX</name>
    <name evidence="2" type="ORF">NCTC13102_01607</name>
</gene>
<dbReference type="GO" id="GO:0006235">
    <property type="term" value="P:dTTP biosynthetic process"/>
    <property type="evidence" value="ECO:0007669"/>
    <property type="project" value="UniProtKB-UniRule"/>
</dbReference>
<dbReference type="UniPathway" id="UPA00575"/>
<dbReference type="GO" id="GO:0004799">
    <property type="term" value="F:thymidylate synthase activity"/>
    <property type="evidence" value="ECO:0007669"/>
    <property type="project" value="TreeGrafter"/>
</dbReference>
<dbReference type="GO" id="GO:0050660">
    <property type="term" value="F:flavin adenine dinucleotide binding"/>
    <property type="evidence" value="ECO:0007669"/>
    <property type="project" value="UniProtKB-UniRule"/>
</dbReference>
<dbReference type="GO" id="GO:0006231">
    <property type="term" value="P:dTMP biosynthetic process"/>
    <property type="evidence" value="ECO:0007669"/>
    <property type="project" value="UniProtKB-UniRule"/>
</dbReference>
<evidence type="ECO:0000256" key="1">
    <source>
        <dbReference type="HAMAP-Rule" id="MF_01408"/>
    </source>
</evidence>
<dbReference type="Gene3D" id="3.30.1360.170">
    <property type="match status" value="1"/>
</dbReference>
<comment type="catalytic activity">
    <reaction evidence="1">
        <text>dUMP + (6R)-5,10-methylene-5,6,7,8-tetrahydrofolate + NADPH + H(+) = dTMP + (6S)-5,6,7,8-tetrahydrofolate + NADP(+)</text>
        <dbReference type="Rhea" id="RHEA:29043"/>
        <dbReference type="ChEBI" id="CHEBI:15378"/>
        <dbReference type="ChEBI" id="CHEBI:15636"/>
        <dbReference type="ChEBI" id="CHEBI:57453"/>
        <dbReference type="ChEBI" id="CHEBI:57783"/>
        <dbReference type="ChEBI" id="CHEBI:58349"/>
        <dbReference type="ChEBI" id="CHEBI:63528"/>
        <dbReference type="ChEBI" id="CHEBI:246422"/>
        <dbReference type="EC" id="2.1.1.148"/>
    </reaction>
</comment>
<keyword evidence="1 2" id="KW-0489">Methyltransferase</keyword>
<name>A0A2X3DLT5_9HELI</name>
<dbReference type="RefSeq" id="WP_023948614.1">
    <property type="nucleotide sequence ID" value="NZ_JAERIV010000002.1"/>
</dbReference>
<comment type="function">
    <text evidence="1">Catalyzes the reductive methylation of 2'-deoxyuridine-5'-monophosphate (dUMP) to 2'-deoxythymidine-5'-monophosphate (dTMP) while utilizing 5,10-methylenetetrahydrofolate (mTHF) as the methyl donor, and NADPH and FADH(2) as the reductant.</text>
</comment>
<protein>
    <recommendedName>
        <fullName evidence="1">Flavin-dependent thymidylate synthase</fullName>
        <shortName evidence="1">FDTS</shortName>
        <ecNumber evidence="1">2.1.1.148</ecNumber>
    </recommendedName>
    <alternativeName>
        <fullName evidence="1">FAD-dependent thymidylate synthase</fullName>
    </alternativeName>
    <alternativeName>
        <fullName evidence="1">Thymidylate synthase ThyX</fullName>
        <shortName evidence="1">TS</shortName>
        <shortName evidence="1">TSase</shortName>
    </alternativeName>
</protein>
<comment type="cofactor">
    <cofactor evidence="1">
        <name>FAD</name>
        <dbReference type="ChEBI" id="CHEBI:57692"/>
    </cofactor>
    <text evidence="1">Binds 4 FAD per tetramer. Each FAD binding site is formed by three monomers.</text>
</comment>
<dbReference type="GO" id="GO:0070402">
    <property type="term" value="F:NADPH binding"/>
    <property type="evidence" value="ECO:0007669"/>
    <property type="project" value="TreeGrafter"/>
</dbReference>
<accession>A0A2X3DLT5</accession>
<keyword evidence="1" id="KW-0285">Flavoprotein</keyword>
<dbReference type="PANTHER" id="PTHR34934">
    <property type="entry name" value="FLAVIN-DEPENDENT THYMIDYLATE SYNTHASE"/>
    <property type="match status" value="1"/>
</dbReference>
<keyword evidence="1 2" id="KW-0808">Transferase</keyword>
<feature type="binding site" description="in other chain" evidence="1">
    <location>
        <position position="141"/>
    </location>
    <ligand>
        <name>dUMP</name>
        <dbReference type="ChEBI" id="CHEBI:246422"/>
        <note>ligand shared between dimeric partners</note>
    </ligand>
</feature>
<dbReference type="InterPro" id="IPR036098">
    <property type="entry name" value="Thymidylate_synthase_ThyX_sf"/>
</dbReference>
<comment type="subunit">
    <text evidence="1">Homotetramer.</text>
</comment>
<proteinExistence type="inferred from homology"/>
<sequence>MQITLLHYTPLHICSNAIRTCWQSFSKSDNGGYKDKELIDRVGNINKHKSTLEHLVYSFYIKGISRACLQELARHRIASYSVKSSRYTLNELKKVKIQTLQDASVFIKLTGIDKIDNANLIALQNLQALVKDSDIPIDYAKYAMPECYLTELSWTINARSLQNFLELRTSKHALWEIQELAKAIFEALPQEHKYIFEGCVEG</sequence>
<dbReference type="SUPFAM" id="SSF69796">
    <property type="entry name" value="Thymidylate synthase-complementing protein Thy1"/>
    <property type="match status" value="1"/>
</dbReference>
<comment type="similarity">
    <text evidence="1">Belongs to the thymidylate synthase ThyX family.</text>
</comment>
<feature type="binding site" description="in other chain" evidence="1">
    <location>
        <begin position="84"/>
        <end position="86"/>
    </location>
    <ligand>
        <name>dUMP</name>
        <dbReference type="ChEBI" id="CHEBI:246422"/>
        <note>ligand shared between dimeric partners</note>
    </ligand>
</feature>
<feature type="binding site" evidence="1">
    <location>
        <begin position="71"/>
        <end position="74"/>
    </location>
    <ligand>
        <name>dUMP</name>
        <dbReference type="ChEBI" id="CHEBI:246422"/>
        <note>ligand shared between dimeric partners</note>
    </ligand>
</feature>
<comment type="pathway">
    <text evidence="1">Pyrimidine metabolism; dTTP biosynthesis.</text>
</comment>
<dbReference type="InterPro" id="IPR003669">
    <property type="entry name" value="Thymidylate_synthase_ThyX"/>
</dbReference>
<comment type="caution">
    <text evidence="1">Lacks conserved residue(s) required for the propagation of feature annotation.</text>
</comment>
<dbReference type="PANTHER" id="PTHR34934:SF1">
    <property type="entry name" value="FLAVIN-DEPENDENT THYMIDYLATE SYNTHASE"/>
    <property type="match status" value="1"/>
</dbReference>
<feature type="binding site" evidence="1">
    <location>
        <position position="50"/>
    </location>
    <ligand>
        <name>FAD</name>
        <dbReference type="ChEBI" id="CHEBI:57692"/>
        <note>ligand shared between neighboring subunits</note>
    </ligand>
</feature>
<dbReference type="PROSITE" id="PS51331">
    <property type="entry name" value="THYX"/>
    <property type="match status" value="1"/>
</dbReference>
<dbReference type="GO" id="GO:0050797">
    <property type="term" value="F:thymidylate synthase (FAD) activity"/>
    <property type="evidence" value="ECO:0007669"/>
    <property type="project" value="UniProtKB-UniRule"/>
</dbReference>
<evidence type="ECO:0000313" key="3">
    <source>
        <dbReference type="Proteomes" id="UP000250166"/>
    </source>
</evidence>
<keyword evidence="1" id="KW-0521">NADP</keyword>
<feature type="binding site" evidence="1">
    <location>
        <position position="168"/>
    </location>
    <ligand>
        <name>dUMP</name>
        <dbReference type="ChEBI" id="CHEBI:246422"/>
        <note>ligand shared between dimeric partners</note>
    </ligand>
</feature>
<keyword evidence="1" id="KW-0545">Nucleotide biosynthesis</keyword>
<dbReference type="Pfam" id="PF02511">
    <property type="entry name" value="Thy1"/>
    <property type="match status" value="1"/>
</dbReference>
<dbReference type="NCBIfam" id="TIGR02170">
    <property type="entry name" value="thyX"/>
    <property type="match status" value="1"/>
</dbReference>
<evidence type="ECO:0000313" key="2">
    <source>
        <dbReference type="EMBL" id="SQB99150.1"/>
    </source>
</evidence>
<dbReference type="Proteomes" id="UP000250166">
    <property type="component" value="Unassembled WGS sequence"/>
</dbReference>
<keyword evidence="1" id="KW-0274">FAD</keyword>
<dbReference type="CDD" id="cd20175">
    <property type="entry name" value="ThyX"/>
    <property type="match status" value="1"/>
</dbReference>
<feature type="binding site" evidence="1">
    <location>
        <position position="163"/>
    </location>
    <ligand>
        <name>FAD</name>
        <dbReference type="ChEBI" id="CHEBI:57692"/>
        <note>ligand shared between neighboring subunits</note>
    </ligand>
</feature>
<dbReference type="GO" id="GO:0032259">
    <property type="term" value="P:methylation"/>
    <property type="evidence" value="ECO:0007669"/>
    <property type="project" value="UniProtKB-KW"/>
</dbReference>
<dbReference type="HAMAP" id="MF_01408">
    <property type="entry name" value="ThyX"/>
    <property type="match status" value="1"/>
</dbReference>
<feature type="binding site" evidence="1">
    <location>
        <begin position="74"/>
        <end position="76"/>
    </location>
    <ligand>
        <name>FAD</name>
        <dbReference type="ChEBI" id="CHEBI:57692"/>
        <note>ligand shared between neighboring subunits</note>
    </ligand>
</feature>
<feature type="binding site" evidence="1">
    <location>
        <begin position="157"/>
        <end position="159"/>
    </location>
    <ligand>
        <name>FAD</name>
        <dbReference type="ChEBI" id="CHEBI:57692"/>
        <note>ligand shared between neighboring subunits</note>
    </ligand>
</feature>
<organism evidence="2 3">
    <name type="scientific">Helicobacter fennelliae</name>
    <dbReference type="NCBI Taxonomy" id="215"/>
    <lineage>
        <taxon>Bacteria</taxon>
        <taxon>Pseudomonadati</taxon>
        <taxon>Campylobacterota</taxon>
        <taxon>Epsilonproteobacteria</taxon>
        <taxon>Campylobacterales</taxon>
        <taxon>Helicobacteraceae</taxon>
        <taxon>Helicobacter</taxon>
    </lineage>
</organism>